<dbReference type="Proteomes" id="UP001322785">
    <property type="component" value="Chromosome"/>
</dbReference>
<evidence type="ECO:0000313" key="2">
    <source>
        <dbReference type="Proteomes" id="UP001322785"/>
    </source>
</evidence>
<proteinExistence type="predicted"/>
<keyword evidence="2" id="KW-1185">Reference proteome</keyword>
<accession>A0ABZ0ZAB7</accession>
<dbReference type="EMBL" id="CP140635">
    <property type="protein sequence ID" value="WQN36531.1"/>
    <property type="molecule type" value="Genomic_DNA"/>
</dbReference>
<gene>
    <name evidence="1" type="ORF">U5G49_001612</name>
</gene>
<sequence length="84" mass="9456">MEKPSVSSSRALAGKIMPEQAGNRKSMPSVIVIYNLLKIQEWEVFTFGRCDPVDRNLSTASGGRIPWPRFETKNIEHKALEGRP</sequence>
<evidence type="ECO:0000313" key="1">
    <source>
        <dbReference type="EMBL" id="WQN36531.1"/>
    </source>
</evidence>
<dbReference type="RefSeq" id="WP_245278856.1">
    <property type="nucleotide sequence ID" value="NZ_BSOQ01000001.1"/>
</dbReference>
<protein>
    <submittedName>
        <fullName evidence="1">Uncharacterized protein</fullName>
    </submittedName>
</protein>
<organism evidence="1 2">
    <name type="scientific">Rhizobium indigoferae</name>
    <dbReference type="NCBI Taxonomy" id="158891"/>
    <lineage>
        <taxon>Bacteria</taxon>
        <taxon>Pseudomonadati</taxon>
        <taxon>Pseudomonadota</taxon>
        <taxon>Alphaproteobacteria</taxon>
        <taxon>Hyphomicrobiales</taxon>
        <taxon>Rhizobiaceae</taxon>
        <taxon>Rhizobium/Agrobacterium group</taxon>
        <taxon>Rhizobium</taxon>
    </lineage>
</organism>
<reference evidence="1 2" key="1">
    <citation type="submission" date="2023-12" db="EMBL/GenBank/DDBJ databases">
        <authorList>
            <person name="Menendez E."/>
            <person name="Kaur S."/>
            <person name="Flores-Felix J.D."/>
            <person name="diCenzo G.C."/>
            <person name="Peix A."/>
            <person name="Velazquez E."/>
        </authorList>
    </citation>
    <scope>NUCLEOTIDE SEQUENCE [LARGE SCALE GENOMIC DNA]</scope>
    <source>
        <strain evidence="1 2">CIP 108029</strain>
    </source>
</reference>
<name>A0ABZ0ZAB7_9HYPH</name>
<dbReference type="GeneID" id="61423546"/>